<dbReference type="InterPro" id="IPR000836">
    <property type="entry name" value="PRTase_dom"/>
</dbReference>
<dbReference type="RefSeq" id="WP_165108290.1">
    <property type="nucleotide sequence ID" value="NZ_JAAKYA010000077.1"/>
</dbReference>
<comment type="similarity">
    <text evidence="1">Belongs to the ComF/GntX family.</text>
</comment>
<dbReference type="CDD" id="cd06223">
    <property type="entry name" value="PRTases_typeI"/>
    <property type="match status" value="1"/>
</dbReference>
<proteinExistence type="inferred from homology"/>
<organism evidence="3 4">
    <name type="scientific">Limisphaera ngatamarikiensis</name>
    <dbReference type="NCBI Taxonomy" id="1324935"/>
    <lineage>
        <taxon>Bacteria</taxon>
        <taxon>Pseudomonadati</taxon>
        <taxon>Verrucomicrobiota</taxon>
        <taxon>Verrucomicrobiia</taxon>
        <taxon>Limisphaerales</taxon>
        <taxon>Limisphaeraceae</taxon>
        <taxon>Limisphaera</taxon>
    </lineage>
</organism>
<evidence type="ECO:0000313" key="3">
    <source>
        <dbReference type="EMBL" id="NGO39978.1"/>
    </source>
</evidence>
<comment type="caution">
    <text evidence="3">The sequence shown here is derived from an EMBL/GenBank/DDBJ whole genome shotgun (WGS) entry which is preliminary data.</text>
</comment>
<protein>
    <submittedName>
        <fullName evidence="3">ComF family protein</fullName>
    </submittedName>
</protein>
<dbReference type="Proteomes" id="UP000477311">
    <property type="component" value="Unassembled WGS sequence"/>
</dbReference>
<dbReference type="SUPFAM" id="SSF53271">
    <property type="entry name" value="PRTase-like"/>
    <property type="match status" value="1"/>
</dbReference>
<evidence type="ECO:0000313" key="4">
    <source>
        <dbReference type="Proteomes" id="UP000477311"/>
    </source>
</evidence>
<dbReference type="PANTHER" id="PTHR47505:SF1">
    <property type="entry name" value="DNA UTILIZATION PROTEIN YHGH"/>
    <property type="match status" value="1"/>
</dbReference>
<dbReference type="Pfam" id="PF00156">
    <property type="entry name" value="Pribosyltran"/>
    <property type="match status" value="1"/>
</dbReference>
<gene>
    <name evidence="3" type="ORF">G4L39_11335</name>
</gene>
<dbReference type="InterPro" id="IPR051910">
    <property type="entry name" value="ComF/GntX_DNA_util-trans"/>
</dbReference>
<evidence type="ECO:0000259" key="2">
    <source>
        <dbReference type="Pfam" id="PF00156"/>
    </source>
</evidence>
<evidence type="ECO:0000256" key="1">
    <source>
        <dbReference type="ARBA" id="ARBA00008007"/>
    </source>
</evidence>
<dbReference type="InterPro" id="IPR029057">
    <property type="entry name" value="PRTase-like"/>
</dbReference>
<reference evidence="3 4" key="1">
    <citation type="submission" date="2020-02" db="EMBL/GenBank/DDBJ databases">
        <title>Draft genome sequence of Limisphaera ngatamarikiensis NGM72.4T, a thermophilic Verrucomicrobia grouped in subdivision 3.</title>
        <authorList>
            <person name="Carere C.R."/>
            <person name="Steen J."/>
            <person name="Hugenholtz P."/>
            <person name="Stott M.B."/>
        </authorList>
    </citation>
    <scope>NUCLEOTIDE SEQUENCE [LARGE SCALE GENOMIC DNA]</scope>
    <source>
        <strain evidence="3 4">NGM72.4</strain>
    </source>
</reference>
<dbReference type="Gene3D" id="3.40.50.2020">
    <property type="match status" value="1"/>
</dbReference>
<keyword evidence="4" id="KW-1185">Reference proteome</keyword>
<dbReference type="AlphaFoldDB" id="A0A6M1RIT1"/>
<name>A0A6M1RIT1_9BACT</name>
<dbReference type="PANTHER" id="PTHR47505">
    <property type="entry name" value="DNA UTILIZATION PROTEIN YHGH"/>
    <property type="match status" value="1"/>
</dbReference>
<dbReference type="EMBL" id="JAAKYA010000077">
    <property type="protein sequence ID" value="NGO39978.1"/>
    <property type="molecule type" value="Genomic_DNA"/>
</dbReference>
<sequence>MKQAPAGLQDPDGADGFARGRTPRWVRWWEAWLGLFFPRVCQICLREPALPRWGWVGRRCRRHVRIVRPPWCDRCGLPIVGEATVRFECSNCRGLDLPFLFARAAVVAEGVVLEVIHRYKYQGALWFEPFLAGWLVHAAAASVREGGWDAIVPVPLHPVREREREFNQAVRLGRHLARATGLPLETDWVRRVRATQTQTLLSREERIRNVRNAFQVRTASEVRGRRVVLVDDVFTTGATTGACAEALRKAGAADICVWTVARGL</sequence>
<feature type="domain" description="Phosphoribosyltransferase" evidence="2">
    <location>
        <begin position="169"/>
        <end position="259"/>
    </location>
</feature>
<accession>A0A6M1RIT1</accession>